<evidence type="ECO:0000256" key="9">
    <source>
        <dbReference type="PROSITE-ProRule" id="PRU00560"/>
    </source>
</evidence>
<evidence type="ECO:0000313" key="11">
    <source>
        <dbReference type="EMBL" id="MFL9881322.1"/>
    </source>
</evidence>
<dbReference type="PANTHER" id="PTHR11070">
    <property type="entry name" value="UVRD / RECB / PCRA DNA HELICASE FAMILY MEMBER"/>
    <property type="match status" value="1"/>
</dbReference>
<keyword evidence="3 9" id="KW-0347">Helicase</keyword>
<protein>
    <recommendedName>
        <fullName evidence="7">DNA 3'-5' helicase</fullName>
        <ecNumber evidence="7">5.6.2.4</ecNumber>
    </recommendedName>
</protein>
<keyword evidence="1 9" id="KW-0547">Nucleotide-binding</keyword>
<feature type="domain" description="UvrD-like helicase ATP-binding" evidence="10">
    <location>
        <begin position="1"/>
        <end position="284"/>
    </location>
</feature>
<dbReference type="SUPFAM" id="SSF52540">
    <property type="entry name" value="P-loop containing nucleoside triphosphate hydrolases"/>
    <property type="match status" value="1"/>
</dbReference>
<dbReference type="EC" id="5.6.2.4" evidence="7"/>
<organism evidence="11 12">
    <name type="scientific">Herbaspirillum rhizosphaerae</name>
    <dbReference type="NCBI Taxonomy" id="346179"/>
    <lineage>
        <taxon>Bacteria</taxon>
        <taxon>Pseudomonadati</taxon>
        <taxon>Pseudomonadota</taxon>
        <taxon>Betaproteobacteria</taxon>
        <taxon>Burkholderiales</taxon>
        <taxon>Oxalobacteraceae</taxon>
        <taxon>Herbaspirillum</taxon>
    </lineage>
</organism>
<keyword evidence="4 9" id="KW-0067">ATP-binding</keyword>
<evidence type="ECO:0000256" key="2">
    <source>
        <dbReference type="ARBA" id="ARBA00022801"/>
    </source>
</evidence>
<evidence type="ECO:0000256" key="5">
    <source>
        <dbReference type="ARBA" id="ARBA00023235"/>
    </source>
</evidence>
<dbReference type="Pfam" id="PF13361">
    <property type="entry name" value="UvrD_C"/>
    <property type="match status" value="1"/>
</dbReference>
<keyword evidence="5" id="KW-0413">Isomerase</keyword>
<dbReference type="RefSeq" id="WP_408170606.1">
    <property type="nucleotide sequence ID" value="NZ_JAQQFR010000024.1"/>
</dbReference>
<proteinExistence type="predicted"/>
<dbReference type="InterPro" id="IPR027417">
    <property type="entry name" value="P-loop_NTPase"/>
</dbReference>
<comment type="caution">
    <text evidence="11">The sequence shown here is derived from an EMBL/GenBank/DDBJ whole genome shotgun (WGS) entry which is preliminary data.</text>
</comment>
<dbReference type="Gene3D" id="3.40.50.300">
    <property type="entry name" value="P-loop containing nucleotide triphosphate hydrolases"/>
    <property type="match status" value="3"/>
</dbReference>
<dbReference type="GO" id="GO:0004386">
    <property type="term" value="F:helicase activity"/>
    <property type="evidence" value="ECO:0007669"/>
    <property type="project" value="UniProtKB-KW"/>
</dbReference>
<dbReference type="PANTHER" id="PTHR11070:SF3">
    <property type="entry name" value="DNA 3'-5' HELICASE"/>
    <property type="match status" value="1"/>
</dbReference>
<feature type="binding site" evidence="9">
    <location>
        <begin position="22"/>
        <end position="29"/>
    </location>
    <ligand>
        <name>ATP</name>
        <dbReference type="ChEBI" id="CHEBI:30616"/>
    </ligand>
</feature>
<accession>A0ABW8ZDS7</accession>
<keyword evidence="2 9" id="KW-0378">Hydrolase</keyword>
<dbReference type="InterPro" id="IPR014017">
    <property type="entry name" value="DNA_helicase_UvrD-like_C"/>
</dbReference>
<dbReference type="Pfam" id="PF00580">
    <property type="entry name" value="UvrD-helicase"/>
    <property type="match status" value="2"/>
</dbReference>
<sequence>MDFSDEQLAVINAPLHPMAVVACAGSGKTQTAVRRLAEIRKRLGEHRGRVALLSFSNVAVNTFRTNYQALERELPVGFGRNRVEIDTLDGFITSNVLRPHGPRTMKCPRTPFLVSGNEPFLRNKDYNFWVQATAADVFPVQPPDLGKVIINVRAGIASFHFQQHRMLLPINNGIKAATNLAATGAYTHNLGRYWVYRVLAEQPNVLRALSRRYPHILIDEAQDIGTLHQEILEMLIKAGSHVSLIGDPNQSIYDFAGANGQFLAEYGHRLGVTPYGLTRNYRSVPLILSLANTLGQRRDVANRTAPLTPHGAFFVTYKNAERDTLIETFNAAIAAASLEVGKSAVLCRGRDLADELAGRDAAIGQGAVKLLARAAIHRDRQQNYLDAFKLVAWSIVGLLADPPEGLVSRITQPSQYPDMAALRRVIWRYTRSSETGLPSAELPASSQWHELLVARTKALLTDLDKKFELKSAPNLGNKLSKKALPASPLVSGDDLVADGRRKLRIDTVHQAKGESLDAVLYLATKDHVLSLIAGANTELGRIGYVAATRAKNLLWLGVPANSAAELRPTLLKMGFEEIGAPLKKG</sequence>
<evidence type="ECO:0000256" key="1">
    <source>
        <dbReference type="ARBA" id="ARBA00022741"/>
    </source>
</evidence>
<evidence type="ECO:0000259" key="10">
    <source>
        <dbReference type="PROSITE" id="PS51198"/>
    </source>
</evidence>
<name>A0ABW8ZDS7_9BURK</name>
<evidence type="ECO:0000256" key="6">
    <source>
        <dbReference type="ARBA" id="ARBA00034617"/>
    </source>
</evidence>
<dbReference type="InterPro" id="IPR014016">
    <property type="entry name" value="UvrD-like_ATP-bd"/>
</dbReference>
<keyword evidence="12" id="KW-1185">Reference proteome</keyword>
<evidence type="ECO:0000256" key="7">
    <source>
        <dbReference type="ARBA" id="ARBA00034808"/>
    </source>
</evidence>
<evidence type="ECO:0000313" key="12">
    <source>
        <dbReference type="Proteomes" id="UP001629214"/>
    </source>
</evidence>
<dbReference type="EMBL" id="JAQQFR010000024">
    <property type="protein sequence ID" value="MFL9881322.1"/>
    <property type="molecule type" value="Genomic_DNA"/>
</dbReference>
<evidence type="ECO:0000256" key="4">
    <source>
        <dbReference type="ARBA" id="ARBA00022840"/>
    </source>
</evidence>
<gene>
    <name evidence="11" type="ORF">PQR63_23195</name>
</gene>
<evidence type="ECO:0000256" key="3">
    <source>
        <dbReference type="ARBA" id="ARBA00022806"/>
    </source>
</evidence>
<dbReference type="InterPro" id="IPR000212">
    <property type="entry name" value="DNA_helicase_UvrD/REP"/>
</dbReference>
<evidence type="ECO:0000256" key="8">
    <source>
        <dbReference type="ARBA" id="ARBA00048988"/>
    </source>
</evidence>
<dbReference type="PROSITE" id="PS51198">
    <property type="entry name" value="UVRD_HELICASE_ATP_BIND"/>
    <property type="match status" value="1"/>
</dbReference>
<reference evidence="11 12" key="1">
    <citation type="journal article" date="2024" name="Chem. Sci.">
        <title>Discovery of megapolipeptins by genome mining of a Burkholderiales bacteria collection.</title>
        <authorList>
            <person name="Paulo B.S."/>
            <person name="Recchia M.J.J."/>
            <person name="Lee S."/>
            <person name="Fergusson C.H."/>
            <person name="Romanowski S.B."/>
            <person name="Hernandez A."/>
            <person name="Krull N."/>
            <person name="Liu D.Y."/>
            <person name="Cavanagh H."/>
            <person name="Bos A."/>
            <person name="Gray C.A."/>
            <person name="Murphy B.T."/>
            <person name="Linington R.G."/>
            <person name="Eustaquio A.S."/>
        </authorList>
    </citation>
    <scope>NUCLEOTIDE SEQUENCE [LARGE SCALE GENOMIC DNA]</scope>
    <source>
        <strain evidence="11 12">RL21-008-BIB-B</strain>
    </source>
</reference>
<comment type="catalytic activity">
    <reaction evidence="8">
        <text>ATP + H2O = ADP + phosphate + H(+)</text>
        <dbReference type="Rhea" id="RHEA:13065"/>
        <dbReference type="ChEBI" id="CHEBI:15377"/>
        <dbReference type="ChEBI" id="CHEBI:15378"/>
        <dbReference type="ChEBI" id="CHEBI:30616"/>
        <dbReference type="ChEBI" id="CHEBI:43474"/>
        <dbReference type="ChEBI" id="CHEBI:456216"/>
        <dbReference type="EC" id="5.6.2.4"/>
    </reaction>
</comment>
<dbReference type="Proteomes" id="UP001629214">
    <property type="component" value="Unassembled WGS sequence"/>
</dbReference>
<comment type="catalytic activity">
    <reaction evidence="6">
        <text>Couples ATP hydrolysis with the unwinding of duplex DNA by translocating in the 3'-5' direction.</text>
        <dbReference type="EC" id="5.6.2.4"/>
    </reaction>
</comment>